<dbReference type="PANTHER" id="PTHR46300">
    <property type="entry name" value="P450, PUTATIVE (EUROFUNG)-RELATED-RELATED"/>
    <property type="match status" value="1"/>
</dbReference>
<dbReference type="InterPro" id="IPR002401">
    <property type="entry name" value="Cyt_P450_E_grp-I"/>
</dbReference>
<evidence type="ECO:0008006" key="12">
    <source>
        <dbReference type="Google" id="ProtNLM"/>
    </source>
</evidence>
<comment type="cofactor">
    <cofactor evidence="1 8">
        <name>heme</name>
        <dbReference type="ChEBI" id="CHEBI:30413"/>
    </cofactor>
</comment>
<feature type="binding site" description="axial binding residue" evidence="8">
    <location>
        <position position="113"/>
    </location>
    <ligand>
        <name>heme</name>
        <dbReference type="ChEBI" id="CHEBI:30413"/>
    </ligand>
    <ligandPart>
        <name>Fe</name>
        <dbReference type="ChEBI" id="CHEBI:18248"/>
    </ligandPart>
</feature>
<reference evidence="10" key="1">
    <citation type="submission" date="2022-10" db="EMBL/GenBank/DDBJ databases">
        <title>Tapping the CABI collections for fungal endophytes: first genome assemblies for Collariella, Neodidymelliopsis, Ascochyta clinopodiicola, Didymella pomorum, Didymosphaeria variabile, Neocosmospora piperis and Neocucurbitaria cava.</title>
        <authorList>
            <person name="Hill R."/>
        </authorList>
    </citation>
    <scope>NUCLEOTIDE SEQUENCE</scope>
    <source>
        <strain evidence="10">IMI 355091</strain>
    </source>
</reference>
<name>A0A9W8ZD97_9PLEO</name>
<evidence type="ECO:0000256" key="2">
    <source>
        <dbReference type="ARBA" id="ARBA00010617"/>
    </source>
</evidence>
<dbReference type="PRINTS" id="PR00463">
    <property type="entry name" value="EP450I"/>
</dbReference>
<keyword evidence="7 9" id="KW-0503">Monooxygenase</keyword>
<dbReference type="InterPro" id="IPR001128">
    <property type="entry name" value="Cyt_P450"/>
</dbReference>
<dbReference type="InterPro" id="IPR050364">
    <property type="entry name" value="Cytochrome_P450_fung"/>
</dbReference>
<comment type="similarity">
    <text evidence="2 9">Belongs to the cytochrome P450 family.</text>
</comment>
<evidence type="ECO:0000256" key="5">
    <source>
        <dbReference type="ARBA" id="ARBA00023002"/>
    </source>
</evidence>
<keyword evidence="6 8" id="KW-0408">Iron</keyword>
<dbReference type="PANTHER" id="PTHR46300:SF1">
    <property type="entry name" value="P450, PUTATIVE (EUROFUNG)-RELATED"/>
    <property type="match status" value="1"/>
</dbReference>
<dbReference type="SUPFAM" id="SSF48264">
    <property type="entry name" value="Cytochrome P450"/>
    <property type="match status" value="1"/>
</dbReference>
<dbReference type="OrthoDB" id="1470350at2759"/>
<dbReference type="Proteomes" id="UP001140510">
    <property type="component" value="Unassembled WGS sequence"/>
</dbReference>
<dbReference type="PROSITE" id="PS00086">
    <property type="entry name" value="CYTOCHROME_P450"/>
    <property type="match status" value="1"/>
</dbReference>
<dbReference type="GO" id="GO:0020037">
    <property type="term" value="F:heme binding"/>
    <property type="evidence" value="ECO:0007669"/>
    <property type="project" value="InterPro"/>
</dbReference>
<dbReference type="InterPro" id="IPR036396">
    <property type="entry name" value="Cyt_P450_sf"/>
</dbReference>
<evidence type="ECO:0000313" key="10">
    <source>
        <dbReference type="EMBL" id="KAJ4405470.1"/>
    </source>
</evidence>
<dbReference type="GO" id="GO:0016705">
    <property type="term" value="F:oxidoreductase activity, acting on paired donors, with incorporation or reduction of molecular oxygen"/>
    <property type="evidence" value="ECO:0007669"/>
    <property type="project" value="InterPro"/>
</dbReference>
<organism evidence="10 11">
    <name type="scientific">Didymella pomorum</name>
    <dbReference type="NCBI Taxonomy" id="749634"/>
    <lineage>
        <taxon>Eukaryota</taxon>
        <taxon>Fungi</taxon>
        <taxon>Dikarya</taxon>
        <taxon>Ascomycota</taxon>
        <taxon>Pezizomycotina</taxon>
        <taxon>Dothideomycetes</taxon>
        <taxon>Pleosporomycetidae</taxon>
        <taxon>Pleosporales</taxon>
        <taxon>Pleosporineae</taxon>
        <taxon>Didymellaceae</taxon>
        <taxon>Didymella</taxon>
    </lineage>
</organism>
<comment type="caution">
    <text evidence="10">The sequence shown here is derived from an EMBL/GenBank/DDBJ whole genome shotgun (WGS) entry which is preliminary data.</text>
</comment>
<accession>A0A9W8ZD97</accession>
<dbReference type="Pfam" id="PF00067">
    <property type="entry name" value="p450"/>
    <property type="match status" value="1"/>
</dbReference>
<proteinExistence type="inferred from homology"/>
<evidence type="ECO:0000256" key="1">
    <source>
        <dbReference type="ARBA" id="ARBA00001971"/>
    </source>
</evidence>
<gene>
    <name evidence="10" type="ORF">N0V91_005210</name>
</gene>
<evidence type="ECO:0000256" key="4">
    <source>
        <dbReference type="ARBA" id="ARBA00022723"/>
    </source>
</evidence>
<evidence type="ECO:0000256" key="8">
    <source>
        <dbReference type="PIRSR" id="PIRSR602401-1"/>
    </source>
</evidence>
<dbReference type="GO" id="GO:0004497">
    <property type="term" value="F:monooxygenase activity"/>
    <property type="evidence" value="ECO:0007669"/>
    <property type="project" value="UniProtKB-KW"/>
</dbReference>
<dbReference type="Gene3D" id="1.10.630.10">
    <property type="entry name" value="Cytochrome P450"/>
    <property type="match status" value="1"/>
</dbReference>
<protein>
    <recommendedName>
        <fullName evidence="12">Cytochrome P450</fullName>
    </recommendedName>
</protein>
<keyword evidence="11" id="KW-1185">Reference proteome</keyword>
<evidence type="ECO:0000256" key="6">
    <source>
        <dbReference type="ARBA" id="ARBA00023004"/>
    </source>
</evidence>
<dbReference type="EMBL" id="JAPEVA010000034">
    <property type="protein sequence ID" value="KAJ4405470.1"/>
    <property type="molecule type" value="Genomic_DNA"/>
</dbReference>
<keyword evidence="3 8" id="KW-0349">Heme</keyword>
<dbReference type="InterPro" id="IPR017972">
    <property type="entry name" value="Cyt_P450_CS"/>
</dbReference>
<evidence type="ECO:0000313" key="11">
    <source>
        <dbReference type="Proteomes" id="UP001140510"/>
    </source>
</evidence>
<evidence type="ECO:0000256" key="7">
    <source>
        <dbReference type="ARBA" id="ARBA00023033"/>
    </source>
</evidence>
<evidence type="ECO:0000256" key="3">
    <source>
        <dbReference type="ARBA" id="ARBA00022617"/>
    </source>
</evidence>
<keyword evidence="5 9" id="KW-0560">Oxidoreductase</keyword>
<dbReference type="GO" id="GO:0005506">
    <property type="term" value="F:iron ion binding"/>
    <property type="evidence" value="ECO:0007669"/>
    <property type="project" value="InterPro"/>
</dbReference>
<keyword evidence="4 8" id="KW-0479">Metal-binding</keyword>
<evidence type="ECO:0000256" key="9">
    <source>
        <dbReference type="RuleBase" id="RU000461"/>
    </source>
</evidence>
<sequence length="209" mass="23882">MLAWKRPQSELDTIVGFNRLPNFEDLSKLPYVQAVVEENFRWRHILPQGIPHSTIAEDTYRGFRIPKGALVIPLFIAMRNDKTLFDRPSEFIPERWLGKGQQAGNFGYGRRICAGRYITRRSITIAIARLLWAYNIKSKNGKSIVVDEEQSFTPGIIGAPKPFEAVFEIRSEIHREAIEQAFECAEKDPYVLMEGVRRKMVSAGSSPRA</sequence>
<dbReference type="AlphaFoldDB" id="A0A9W8ZD97"/>